<dbReference type="Proteomes" id="UP000694892">
    <property type="component" value="Chromosome 9_10S"/>
</dbReference>
<evidence type="ECO:0000313" key="1">
    <source>
        <dbReference type="EMBL" id="OCT61278.1"/>
    </source>
</evidence>
<accession>A0A974H1E9</accession>
<organism evidence="1 2">
    <name type="scientific">Xenopus laevis</name>
    <name type="common">African clawed frog</name>
    <dbReference type="NCBI Taxonomy" id="8355"/>
    <lineage>
        <taxon>Eukaryota</taxon>
        <taxon>Metazoa</taxon>
        <taxon>Chordata</taxon>
        <taxon>Craniata</taxon>
        <taxon>Vertebrata</taxon>
        <taxon>Euteleostomi</taxon>
        <taxon>Amphibia</taxon>
        <taxon>Batrachia</taxon>
        <taxon>Anura</taxon>
        <taxon>Pipoidea</taxon>
        <taxon>Pipidae</taxon>
        <taxon>Xenopodinae</taxon>
        <taxon>Xenopus</taxon>
        <taxon>Xenopus</taxon>
    </lineage>
</organism>
<dbReference type="EMBL" id="CM004483">
    <property type="protein sequence ID" value="OCT61278.1"/>
    <property type="molecule type" value="Genomic_DNA"/>
</dbReference>
<evidence type="ECO:0000313" key="2">
    <source>
        <dbReference type="Proteomes" id="UP000694892"/>
    </source>
</evidence>
<proteinExistence type="predicted"/>
<dbReference type="AlphaFoldDB" id="A0A974H1E9"/>
<sequence length="91" mass="10427">MANFEHDFNSTRQGSYPRLNTPHTSACSCLKMWQDLKWHIPGELLSSHRFQGVSQPAAFSFYTTVGVDLVWLQVFTSSKNMVNKLVLIHEL</sequence>
<protein>
    <submittedName>
        <fullName evidence="1">Uncharacterized protein</fullName>
    </submittedName>
</protein>
<name>A0A974H1E9_XENLA</name>
<gene>
    <name evidence="1" type="ORF">XELAEV_18047302mg</name>
</gene>
<reference evidence="2" key="1">
    <citation type="journal article" date="2016" name="Nature">
        <title>Genome evolution in the allotetraploid frog Xenopus laevis.</title>
        <authorList>
            <person name="Session A.M."/>
            <person name="Uno Y."/>
            <person name="Kwon T."/>
            <person name="Chapman J.A."/>
            <person name="Toyoda A."/>
            <person name="Takahashi S."/>
            <person name="Fukui A."/>
            <person name="Hikosaka A."/>
            <person name="Suzuki A."/>
            <person name="Kondo M."/>
            <person name="van Heeringen S.J."/>
            <person name="Quigley I."/>
            <person name="Heinz S."/>
            <person name="Ogino H."/>
            <person name="Ochi H."/>
            <person name="Hellsten U."/>
            <person name="Lyons J.B."/>
            <person name="Simakov O."/>
            <person name="Putnam N."/>
            <person name="Stites J."/>
            <person name="Kuroki Y."/>
            <person name="Tanaka T."/>
            <person name="Michiue T."/>
            <person name="Watanabe M."/>
            <person name="Bogdanovic O."/>
            <person name="Lister R."/>
            <person name="Georgiou G."/>
            <person name="Paranjpe S.S."/>
            <person name="van Kruijsbergen I."/>
            <person name="Shu S."/>
            <person name="Carlson J."/>
            <person name="Kinoshita T."/>
            <person name="Ohta Y."/>
            <person name="Mawaribuchi S."/>
            <person name="Jenkins J."/>
            <person name="Grimwood J."/>
            <person name="Schmutz J."/>
            <person name="Mitros T."/>
            <person name="Mozaffari S.V."/>
            <person name="Suzuki Y."/>
            <person name="Haramoto Y."/>
            <person name="Yamamoto T.S."/>
            <person name="Takagi C."/>
            <person name="Heald R."/>
            <person name="Miller K."/>
            <person name="Haudenschild C."/>
            <person name="Kitzman J."/>
            <person name="Nakayama T."/>
            <person name="Izutsu Y."/>
            <person name="Robert J."/>
            <person name="Fortriede J."/>
            <person name="Burns K."/>
            <person name="Lotay V."/>
            <person name="Karimi K."/>
            <person name="Yasuoka Y."/>
            <person name="Dichmann D.S."/>
            <person name="Flajnik M.F."/>
            <person name="Houston D.W."/>
            <person name="Shendure J."/>
            <person name="DuPasquier L."/>
            <person name="Vize P.D."/>
            <person name="Zorn A.M."/>
            <person name="Ito M."/>
            <person name="Marcotte E.M."/>
            <person name="Wallingford J.B."/>
            <person name="Ito Y."/>
            <person name="Asashima M."/>
            <person name="Ueno N."/>
            <person name="Matsuda Y."/>
            <person name="Veenstra G.J."/>
            <person name="Fujiyama A."/>
            <person name="Harland R.M."/>
            <person name="Taira M."/>
            <person name="Rokhsar D.S."/>
        </authorList>
    </citation>
    <scope>NUCLEOTIDE SEQUENCE [LARGE SCALE GENOMIC DNA]</scope>
    <source>
        <strain evidence="2">J</strain>
    </source>
</reference>